<comment type="caution">
    <text evidence="1">The sequence shown here is derived from an EMBL/GenBank/DDBJ whole genome shotgun (WGS) entry which is preliminary data.</text>
</comment>
<evidence type="ECO:0000313" key="2">
    <source>
        <dbReference type="Proteomes" id="UP000784294"/>
    </source>
</evidence>
<evidence type="ECO:0000313" key="1">
    <source>
        <dbReference type="EMBL" id="VEL21546.1"/>
    </source>
</evidence>
<protein>
    <submittedName>
        <fullName evidence="1">Uncharacterized protein</fullName>
    </submittedName>
</protein>
<dbReference type="Proteomes" id="UP000784294">
    <property type="component" value="Unassembled WGS sequence"/>
</dbReference>
<proteinExistence type="predicted"/>
<dbReference type="AlphaFoldDB" id="A0A3S5CMR3"/>
<organism evidence="1 2">
    <name type="scientific">Protopolystoma xenopodis</name>
    <dbReference type="NCBI Taxonomy" id="117903"/>
    <lineage>
        <taxon>Eukaryota</taxon>
        <taxon>Metazoa</taxon>
        <taxon>Spiralia</taxon>
        <taxon>Lophotrochozoa</taxon>
        <taxon>Platyhelminthes</taxon>
        <taxon>Monogenea</taxon>
        <taxon>Polyopisthocotylea</taxon>
        <taxon>Polystomatidea</taxon>
        <taxon>Polystomatidae</taxon>
        <taxon>Protopolystoma</taxon>
    </lineage>
</organism>
<gene>
    <name evidence="1" type="ORF">PXEA_LOCUS14986</name>
</gene>
<accession>A0A3S5CMR3</accession>
<name>A0A3S5CMR3_9PLAT</name>
<dbReference type="EMBL" id="CAAALY010051886">
    <property type="protein sequence ID" value="VEL21546.1"/>
    <property type="molecule type" value="Genomic_DNA"/>
</dbReference>
<keyword evidence="2" id="KW-1185">Reference proteome</keyword>
<reference evidence="1" key="1">
    <citation type="submission" date="2018-11" db="EMBL/GenBank/DDBJ databases">
        <authorList>
            <consortium name="Pathogen Informatics"/>
        </authorList>
    </citation>
    <scope>NUCLEOTIDE SEQUENCE</scope>
</reference>
<sequence length="67" mass="7408">MVLRMAVLTNDADYDAGETFGNVPPPRFNFGNDHADNGLRTRCVPLSLPPLILLSTIDMELPNNPNR</sequence>